<name>A0A3M7I4E4_HORWE</name>
<dbReference type="AlphaFoldDB" id="A0A3M7I4E4"/>
<comment type="caution">
    <text evidence="2">The sequence shown here is derived from an EMBL/GenBank/DDBJ whole genome shotgun (WGS) entry which is preliminary data.</text>
</comment>
<sequence length="316" mass="34380">MKLDSFTMRGMPLFMSTFAVSLAYVTGANAALSNDDANRVELQDIMTNFSSAFGWALAGSATSTKQLEDMCDNITETGHGMWATQGLIPERIVNPVCNQSHSGPNATLALPWIVYYNTRVFSTQIINAFASQNKSADMEYLCDNLRYRLLDGFGIEGATAINATCNAAARARNPRPEAALAMIDKNATDAYQNALSRLFGVLFASSACTSSELVDYCVQASHQVKSWDKMMLNGTLVEEIICDVKTPMSSENAKTHLRESMSKAFSTIVRYASNVDGWHAWLCEHLDVEFMEAVGLDGEAISAQVCKNAASAAVIL</sequence>
<evidence type="ECO:0000313" key="2">
    <source>
        <dbReference type="EMBL" id="RMZ20411.1"/>
    </source>
</evidence>
<feature type="chain" id="PRO_5018315978" description="Carboxylic ester hydrolase" evidence="1">
    <location>
        <begin position="31"/>
        <end position="316"/>
    </location>
</feature>
<dbReference type="Proteomes" id="UP000281677">
    <property type="component" value="Unassembled WGS sequence"/>
</dbReference>
<accession>A0A3M7I4E4</accession>
<evidence type="ECO:0008006" key="4">
    <source>
        <dbReference type="Google" id="ProtNLM"/>
    </source>
</evidence>
<dbReference type="VEuPathDB" id="FungiDB:BTJ68_15404"/>
<proteinExistence type="predicted"/>
<reference evidence="2 3" key="1">
    <citation type="journal article" date="2018" name="BMC Genomics">
        <title>Genomic evidence for intraspecific hybridization in a clonal and extremely halotolerant yeast.</title>
        <authorList>
            <person name="Gostincar C."/>
            <person name="Stajich J.E."/>
            <person name="Zupancic J."/>
            <person name="Zalar P."/>
            <person name="Gunde-Cimerman N."/>
        </authorList>
    </citation>
    <scope>NUCLEOTIDE SEQUENCE [LARGE SCALE GENOMIC DNA]</scope>
    <source>
        <strain evidence="2 3">EXF-120</strain>
    </source>
</reference>
<gene>
    <name evidence="2" type="ORF">D0859_15588</name>
</gene>
<dbReference type="EMBL" id="QWIT01000811">
    <property type="protein sequence ID" value="RMZ20411.1"/>
    <property type="molecule type" value="Genomic_DNA"/>
</dbReference>
<evidence type="ECO:0000256" key="1">
    <source>
        <dbReference type="SAM" id="SignalP"/>
    </source>
</evidence>
<organism evidence="2 3">
    <name type="scientific">Hortaea werneckii</name>
    <name type="common">Black yeast</name>
    <name type="synonym">Cladosporium werneckii</name>
    <dbReference type="NCBI Taxonomy" id="91943"/>
    <lineage>
        <taxon>Eukaryota</taxon>
        <taxon>Fungi</taxon>
        <taxon>Dikarya</taxon>
        <taxon>Ascomycota</taxon>
        <taxon>Pezizomycotina</taxon>
        <taxon>Dothideomycetes</taxon>
        <taxon>Dothideomycetidae</taxon>
        <taxon>Mycosphaerellales</taxon>
        <taxon>Teratosphaeriaceae</taxon>
        <taxon>Hortaea</taxon>
    </lineage>
</organism>
<evidence type="ECO:0000313" key="3">
    <source>
        <dbReference type="Proteomes" id="UP000281677"/>
    </source>
</evidence>
<keyword evidence="1" id="KW-0732">Signal</keyword>
<dbReference type="OrthoDB" id="3624420at2759"/>
<feature type="signal peptide" evidence="1">
    <location>
        <begin position="1"/>
        <end position="30"/>
    </location>
</feature>
<protein>
    <recommendedName>
        <fullName evidence="4">Carboxylic ester hydrolase</fullName>
    </recommendedName>
</protein>